<evidence type="ECO:0000256" key="6">
    <source>
        <dbReference type="ARBA" id="ARBA00022676"/>
    </source>
</evidence>
<dbReference type="EMBL" id="CAACYH010000007">
    <property type="protein sequence ID" value="VFB15210.1"/>
    <property type="molecule type" value="Genomic_DNA"/>
</dbReference>
<dbReference type="Pfam" id="PF02277">
    <property type="entry name" value="DBI_PRT"/>
    <property type="match status" value="1"/>
</dbReference>
<dbReference type="FunFam" id="3.40.50.10210:FF:000001">
    <property type="entry name" value="Nicotinate-nucleotide--dimethylbenzimidazole phosphoribosyltransferase"/>
    <property type="match status" value="1"/>
</dbReference>
<comment type="pathway">
    <text evidence="1 10">Nucleoside biosynthesis; alpha-ribazole biosynthesis; alpha-ribazole from 5,6-dimethylbenzimidazole: step 1/2.</text>
</comment>
<comment type="similarity">
    <text evidence="2 10">Belongs to the CobT family.</text>
</comment>
<organism evidence="11 12">
    <name type="scientific">Prevotella heparinolytica</name>
    <dbReference type="NCBI Taxonomy" id="28113"/>
    <lineage>
        <taxon>Bacteria</taxon>
        <taxon>Pseudomonadati</taxon>
        <taxon>Bacteroidota</taxon>
        <taxon>Bacteroidia</taxon>
        <taxon>Bacteroidales</taxon>
        <taxon>Bacteroidaceae</taxon>
        <taxon>Bacteroides</taxon>
    </lineage>
</organism>
<dbReference type="UniPathway" id="UPA00061">
    <property type="reaction ID" value="UER00516"/>
</dbReference>
<reference evidence="11 12" key="1">
    <citation type="submission" date="2019-02" db="EMBL/GenBank/DDBJ databases">
        <authorList>
            <consortium name="Pathogen Informatics"/>
        </authorList>
    </citation>
    <scope>NUCLEOTIDE SEQUENCE [LARGE SCALE GENOMIC DNA]</scope>
    <source>
        <strain evidence="11 12">3012STDY7078512</strain>
    </source>
</reference>
<evidence type="ECO:0000256" key="7">
    <source>
        <dbReference type="ARBA" id="ARBA00022679"/>
    </source>
</evidence>
<keyword evidence="7 10" id="KW-0808">Transferase</keyword>
<dbReference type="SUPFAM" id="SSF52733">
    <property type="entry name" value="Nicotinate mononucleotide:5,6-dimethylbenzimidazole phosphoribosyltransferase (CobT)"/>
    <property type="match status" value="1"/>
</dbReference>
<evidence type="ECO:0000256" key="4">
    <source>
        <dbReference type="ARBA" id="ARBA00015486"/>
    </source>
</evidence>
<dbReference type="OrthoDB" id="9781491at2"/>
<evidence type="ECO:0000256" key="1">
    <source>
        <dbReference type="ARBA" id="ARBA00005049"/>
    </source>
</evidence>
<dbReference type="CDD" id="cd02439">
    <property type="entry name" value="DMB-PRT_CobT"/>
    <property type="match status" value="1"/>
</dbReference>
<proteinExistence type="inferred from homology"/>
<dbReference type="PANTHER" id="PTHR43463:SF1">
    <property type="entry name" value="NICOTINATE-NUCLEOTIDE--DIMETHYLBENZIMIDAZOLE PHOSPHORIBOSYLTRANSFERASE"/>
    <property type="match status" value="1"/>
</dbReference>
<sequence length="345" mass="38109">MKTFHITHPDESIRAALTDKINNLTKPKGSLGMLEELALQIGLIQQTLSPTLRHPQNIIFAADHGIVEEGVSLSPKEITWQQISNFLHGGAGVNFLCRQHGFVLKIVDAGVDYDLPYEKGIINMKVRKSSRNYLHEAAMTEEEMEQCMERGAEVVRLCHNEGSNILSFGEMGIGNTSSSSLWMSYFADIPLEQCVGAGSGLDHMGIRHKYEVLKQSMDNYKGNGSVRDIMRHFGGLEMVMAVGAMLQAAELKMIILVDGFIMTNCLLAASMIHPEVKDYAIFGHCGDETGHRLVLDSLHAKPLLNLDLRLGEGTGAICAYPIVDSAVRMINEMDNFAHASITKYF</sequence>
<accession>A0A449I725</accession>
<dbReference type="InterPro" id="IPR003200">
    <property type="entry name" value="Nict_dMeBzImd_PRibTrfase"/>
</dbReference>
<evidence type="ECO:0000256" key="5">
    <source>
        <dbReference type="ARBA" id="ARBA00022573"/>
    </source>
</evidence>
<dbReference type="InterPro" id="IPR017846">
    <property type="entry name" value="Nict_dMeBzImd_PRibTrfase_bact"/>
</dbReference>
<dbReference type="AlphaFoldDB" id="A0A449I725"/>
<evidence type="ECO:0000256" key="10">
    <source>
        <dbReference type="HAMAP-Rule" id="MF_00230"/>
    </source>
</evidence>
<keyword evidence="6 10" id="KW-0328">Glycosyltransferase</keyword>
<dbReference type="RefSeq" id="WP_131752922.1">
    <property type="nucleotide sequence ID" value="NZ_CAACYH010000007.1"/>
</dbReference>
<keyword evidence="5 10" id="KW-0169">Cobalamin biosynthesis</keyword>
<protein>
    <recommendedName>
        <fullName evidence="4 10">Nicotinate-nucleotide--dimethylbenzimidazole phosphoribosyltransferase</fullName>
        <shortName evidence="10">NN:DBI PRT</shortName>
        <ecNumber evidence="3 10">2.4.2.21</ecNumber>
    </recommendedName>
    <alternativeName>
        <fullName evidence="8 10">N(1)-alpha-phosphoribosyltransferase</fullName>
    </alternativeName>
</protein>
<evidence type="ECO:0000256" key="9">
    <source>
        <dbReference type="ARBA" id="ARBA00047340"/>
    </source>
</evidence>
<comment type="function">
    <text evidence="10">Catalyzes the synthesis of alpha-ribazole-5'-phosphate from nicotinate mononucleotide (NAMN) and 5,6-dimethylbenzimidazole (DMB).</text>
</comment>
<dbReference type="NCBIfam" id="TIGR03160">
    <property type="entry name" value="cobT_DBIPRT"/>
    <property type="match status" value="1"/>
</dbReference>
<name>A0A449I725_9BACE</name>
<evidence type="ECO:0000313" key="11">
    <source>
        <dbReference type="EMBL" id="VFB15210.1"/>
    </source>
</evidence>
<dbReference type="GO" id="GO:0008939">
    <property type="term" value="F:nicotinate-nucleotide-dimethylbenzimidazole phosphoribosyltransferase activity"/>
    <property type="evidence" value="ECO:0007669"/>
    <property type="project" value="UniProtKB-UniRule"/>
</dbReference>
<comment type="catalytic activity">
    <reaction evidence="9 10">
        <text>5,6-dimethylbenzimidazole + nicotinate beta-D-ribonucleotide = alpha-ribazole 5'-phosphate + nicotinate + H(+)</text>
        <dbReference type="Rhea" id="RHEA:11196"/>
        <dbReference type="ChEBI" id="CHEBI:15378"/>
        <dbReference type="ChEBI" id="CHEBI:15890"/>
        <dbReference type="ChEBI" id="CHEBI:32544"/>
        <dbReference type="ChEBI" id="CHEBI:57502"/>
        <dbReference type="ChEBI" id="CHEBI:57918"/>
        <dbReference type="EC" id="2.4.2.21"/>
    </reaction>
</comment>
<evidence type="ECO:0000313" key="12">
    <source>
        <dbReference type="Proteomes" id="UP000396835"/>
    </source>
</evidence>
<dbReference type="Gene3D" id="3.40.50.10210">
    <property type="match status" value="1"/>
</dbReference>
<evidence type="ECO:0000256" key="8">
    <source>
        <dbReference type="ARBA" id="ARBA00030686"/>
    </source>
</evidence>
<evidence type="ECO:0000256" key="2">
    <source>
        <dbReference type="ARBA" id="ARBA00007110"/>
    </source>
</evidence>
<evidence type="ECO:0000256" key="3">
    <source>
        <dbReference type="ARBA" id="ARBA00011991"/>
    </source>
</evidence>
<dbReference type="PANTHER" id="PTHR43463">
    <property type="entry name" value="NICOTINATE-NUCLEOTIDE--DIMETHYLBENZIMIDAZOLE PHOSPHORIBOSYLTRANSFERASE"/>
    <property type="match status" value="1"/>
</dbReference>
<dbReference type="Proteomes" id="UP000396835">
    <property type="component" value="Unassembled WGS sequence"/>
</dbReference>
<dbReference type="EC" id="2.4.2.21" evidence="3 10"/>
<dbReference type="HAMAP" id="MF_00230">
    <property type="entry name" value="CobT"/>
    <property type="match status" value="1"/>
</dbReference>
<dbReference type="InterPro" id="IPR036087">
    <property type="entry name" value="Nict_dMeBzImd_PRibTrfase_sf"/>
</dbReference>
<feature type="active site" description="Proton acceptor" evidence="10">
    <location>
        <position position="312"/>
    </location>
</feature>
<dbReference type="NCBIfam" id="NF000996">
    <property type="entry name" value="PRK00105.1"/>
    <property type="match status" value="1"/>
</dbReference>
<gene>
    <name evidence="10 11" type="primary">cobT</name>
    <name evidence="11" type="ORF">NCTC7812_02797</name>
</gene>
<dbReference type="GO" id="GO:0009236">
    <property type="term" value="P:cobalamin biosynthetic process"/>
    <property type="evidence" value="ECO:0007669"/>
    <property type="project" value="UniProtKB-UniRule"/>
</dbReference>
<dbReference type="Gene3D" id="1.10.1610.10">
    <property type="match status" value="1"/>
</dbReference>
<dbReference type="InterPro" id="IPR023195">
    <property type="entry name" value="Nict_dMeBzImd_PRibTrfase_N"/>
</dbReference>